<dbReference type="Proteomes" id="UP001054837">
    <property type="component" value="Unassembled WGS sequence"/>
</dbReference>
<name>A0AAV4TQN8_9ARAC</name>
<feature type="compositionally biased region" description="Polar residues" evidence="1">
    <location>
        <begin position="27"/>
        <end position="37"/>
    </location>
</feature>
<keyword evidence="3" id="KW-1185">Reference proteome</keyword>
<organism evidence="2 3">
    <name type="scientific">Caerostris darwini</name>
    <dbReference type="NCBI Taxonomy" id="1538125"/>
    <lineage>
        <taxon>Eukaryota</taxon>
        <taxon>Metazoa</taxon>
        <taxon>Ecdysozoa</taxon>
        <taxon>Arthropoda</taxon>
        <taxon>Chelicerata</taxon>
        <taxon>Arachnida</taxon>
        <taxon>Araneae</taxon>
        <taxon>Araneomorphae</taxon>
        <taxon>Entelegynae</taxon>
        <taxon>Araneoidea</taxon>
        <taxon>Araneidae</taxon>
        <taxon>Caerostris</taxon>
    </lineage>
</organism>
<evidence type="ECO:0000313" key="3">
    <source>
        <dbReference type="Proteomes" id="UP001054837"/>
    </source>
</evidence>
<gene>
    <name evidence="2" type="ORF">CDAR_450741</name>
</gene>
<reference evidence="2 3" key="1">
    <citation type="submission" date="2021-06" db="EMBL/GenBank/DDBJ databases">
        <title>Caerostris darwini draft genome.</title>
        <authorList>
            <person name="Kono N."/>
            <person name="Arakawa K."/>
        </authorList>
    </citation>
    <scope>NUCLEOTIDE SEQUENCE [LARGE SCALE GENOMIC DNA]</scope>
</reference>
<feature type="compositionally biased region" description="Basic and acidic residues" evidence="1">
    <location>
        <begin position="1"/>
        <end position="26"/>
    </location>
</feature>
<evidence type="ECO:0000313" key="2">
    <source>
        <dbReference type="EMBL" id="GIY48883.1"/>
    </source>
</evidence>
<proteinExistence type="predicted"/>
<sequence length="143" mass="16099">MAKRGLSDARVRCGRPKRETHTESAREISSNSESFINQQPASQVISFTEVGPARVGDARKGSRLGWDSFGKGPLLFLFSSLVVVLLWEWECPRRLASVVAKSALAQSLGSWMLPLWRIFFRALLGFWNCTRFKLQEKSLAIVL</sequence>
<dbReference type="AlphaFoldDB" id="A0AAV4TQN8"/>
<comment type="caution">
    <text evidence="2">The sequence shown here is derived from an EMBL/GenBank/DDBJ whole genome shotgun (WGS) entry which is preliminary data.</text>
</comment>
<protein>
    <submittedName>
        <fullName evidence="2">Uncharacterized protein</fullName>
    </submittedName>
</protein>
<accession>A0AAV4TQN8</accession>
<feature type="region of interest" description="Disordered" evidence="1">
    <location>
        <begin position="1"/>
        <end position="37"/>
    </location>
</feature>
<evidence type="ECO:0000256" key="1">
    <source>
        <dbReference type="SAM" id="MobiDB-lite"/>
    </source>
</evidence>
<dbReference type="EMBL" id="BPLQ01010168">
    <property type="protein sequence ID" value="GIY48883.1"/>
    <property type="molecule type" value="Genomic_DNA"/>
</dbReference>